<reference evidence="1" key="1">
    <citation type="journal article" date="2014" name="Front. Microbiol.">
        <title>High frequency of phylogenetically diverse reductive dehalogenase-homologous genes in deep subseafloor sedimentary metagenomes.</title>
        <authorList>
            <person name="Kawai M."/>
            <person name="Futagami T."/>
            <person name="Toyoda A."/>
            <person name="Takaki Y."/>
            <person name="Nishi S."/>
            <person name="Hori S."/>
            <person name="Arai W."/>
            <person name="Tsubouchi T."/>
            <person name="Morono Y."/>
            <person name="Uchiyama I."/>
            <person name="Ito T."/>
            <person name="Fujiyama A."/>
            <person name="Inagaki F."/>
            <person name="Takami H."/>
        </authorList>
    </citation>
    <scope>NUCLEOTIDE SEQUENCE</scope>
    <source>
        <strain evidence="1">Expedition CK06-06</strain>
    </source>
</reference>
<sequence>QELMQIPQPVHLSKSTMGKSFMSLKGSIAPSLQDMAQGSQGIF</sequence>
<protein>
    <submittedName>
        <fullName evidence="1">Uncharacterized protein</fullName>
    </submittedName>
</protein>
<proteinExistence type="predicted"/>
<accession>X1T7H6</accession>
<feature type="non-terminal residue" evidence="1">
    <location>
        <position position="1"/>
    </location>
</feature>
<gene>
    <name evidence="1" type="ORF">S12H4_17899</name>
</gene>
<dbReference type="EMBL" id="BARW01008794">
    <property type="protein sequence ID" value="GAI87346.1"/>
    <property type="molecule type" value="Genomic_DNA"/>
</dbReference>
<name>X1T7H6_9ZZZZ</name>
<dbReference type="AlphaFoldDB" id="X1T7H6"/>
<comment type="caution">
    <text evidence="1">The sequence shown here is derived from an EMBL/GenBank/DDBJ whole genome shotgun (WGS) entry which is preliminary data.</text>
</comment>
<evidence type="ECO:0000313" key="1">
    <source>
        <dbReference type="EMBL" id="GAI87346.1"/>
    </source>
</evidence>
<organism evidence="1">
    <name type="scientific">marine sediment metagenome</name>
    <dbReference type="NCBI Taxonomy" id="412755"/>
    <lineage>
        <taxon>unclassified sequences</taxon>
        <taxon>metagenomes</taxon>
        <taxon>ecological metagenomes</taxon>
    </lineage>
</organism>